<name>A0A0M3JQF1_ANISI</name>
<dbReference type="OrthoDB" id="2130629at2759"/>
<protein>
    <submittedName>
        <fullName evidence="3">Succinyl-diaminopimelate desuccinylase</fullName>
    </submittedName>
</protein>
<evidence type="ECO:0000313" key="3">
    <source>
        <dbReference type="WBParaSite" id="ASIM_0000990201-mRNA-1"/>
    </source>
</evidence>
<proteinExistence type="predicted"/>
<reference evidence="1 2" key="2">
    <citation type="submission" date="2018-11" db="EMBL/GenBank/DDBJ databases">
        <authorList>
            <consortium name="Pathogen Informatics"/>
        </authorList>
    </citation>
    <scope>NUCLEOTIDE SEQUENCE [LARGE SCALE GENOMIC DNA]</scope>
</reference>
<evidence type="ECO:0000313" key="2">
    <source>
        <dbReference type="Proteomes" id="UP000267096"/>
    </source>
</evidence>
<dbReference type="WBParaSite" id="ASIM_0000990201-mRNA-1">
    <property type="protein sequence ID" value="ASIM_0000990201-mRNA-1"/>
    <property type="gene ID" value="ASIM_0000990201"/>
</dbReference>
<dbReference type="EMBL" id="UYRR01030197">
    <property type="protein sequence ID" value="VDK40950.1"/>
    <property type="molecule type" value="Genomic_DNA"/>
</dbReference>
<gene>
    <name evidence="1" type="ORF">ASIM_LOCUS9631</name>
</gene>
<evidence type="ECO:0000313" key="1">
    <source>
        <dbReference type="EMBL" id="VDK40950.1"/>
    </source>
</evidence>
<dbReference type="AlphaFoldDB" id="A0A0M3JQF1"/>
<reference evidence="3" key="1">
    <citation type="submission" date="2017-02" db="UniProtKB">
        <authorList>
            <consortium name="WormBaseParasite"/>
        </authorList>
    </citation>
    <scope>IDENTIFICATION</scope>
</reference>
<keyword evidence="2" id="KW-1185">Reference proteome</keyword>
<sequence>MIHYRAWASSAPLMYFPGGGVDPGAFDHKVKEDFLNAGCNERTITNGLAAIMSLSKTGLLSSSEDVVGRYS</sequence>
<organism evidence="3">
    <name type="scientific">Anisakis simplex</name>
    <name type="common">Herring worm</name>
    <dbReference type="NCBI Taxonomy" id="6269"/>
    <lineage>
        <taxon>Eukaryota</taxon>
        <taxon>Metazoa</taxon>
        <taxon>Ecdysozoa</taxon>
        <taxon>Nematoda</taxon>
        <taxon>Chromadorea</taxon>
        <taxon>Rhabditida</taxon>
        <taxon>Spirurina</taxon>
        <taxon>Ascaridomorpha</taxon>
        <taxon>Ascaridoidea</taxon>
        <taxon>Anisakidae</taxon>
        <taxon>Anisakis</taxon>
        <taxon>Anisakis simplex complex</taxon>
    </lineage>
</organism>
<accession>A0A0M3JQF1</accession>
<dbReference type="Proteomes" id="UP000267096">
    <property type="component" value="Unassembled WGS sequence"/>
</dbReference>